<protein>
    <recommendedName>
        <fullName evidence="3">N-acetyltransferase domain-containing protein</fullName>
    </recommendedName>
</protein>
<dbReference type="InterPro" id="IPR050832">
    <property type="entry name" value="Bact_Acetyltransf"/>
</dbReference>
<evidence type="ECO:0000259" key="3">
    <source>
        <dbReference type="PROSITE" id="PS51186"/>
    </source>
</evidence>
<feature type="domain" description="N-acetyltransferase" evidence="3">
    <location>
        <begin position="3"/>
        <end position="152"/>
    </location>
</feature>
<evidence type="ECO:0000256" key="2">
    <source>
        <dbReference type="ARBA" id="ARBA00023315"/>
    </source>
</evidence>
<dbReference type="CDD" id="cd04301">
    <property type="entry name" value="NAT_SF"/>
    <property type="match status" value="1"/>
</dbReference>
<evidence type="ECO:0000256" key="1">
    <source>
        <dbReference type="ARBA" id="ARBA00022679"/>
    </source>
</evidence>
<dbReference type="Gene3D" id="3.40.630.30">
    <property type="match status" value="1"/>
</dbReference>
<accession>A0A644XIQ9</accession>
<reference evidence="4" key="1">
    <citation type="submission" date="2019-08" db="EMBL/GenBank/DDBJ databases">
        <authorList>
            <person name="Kucharzyk K."/>
            <person name="Murdoch R.W."/>
            <person name="Higgins S."/>
            <person name="Loffler F."/>
        </authorList>
    </citation>
    <scope>NUCLEOTIDE SEQUENCE</scope>
</reference>
<dbReference type="PANTHER" id="PTHR43877">
    <property type="entry name" value="AMINOALKYLPHOSPHONATE N-ACETYLTRANSFERASE-RELATED-RELATED"/>
    <property type="match status" value="1"/>
</dbReference>
<dbReference type="PANTHER" id="PTHR43877:SF2">
    <property type="entry name" value="AMINOALKYLPHOSPHONATE N-ACETYLTRANSFERASE-RELATED"/>
    <property type="match status" value="1"/>
</dbReference>
<dbReference type="InterPro" id="IPR016181">
    <property type="entry name" value="Acyl_CoA_acyltransferase"/>
</dbReference>
<dbReference type="PROSITE" id="PS51186">
    <property type="entry name" value="GNAT"/>
    <property type="match status" value="1"/>
</dbReference>
<gene>
    <name evidence="4" type="ORF">SDC9_62466</name>
</gene>
<proteinExistence type="predicted"/>
<dbReference type="SUPFAM" id="SSF55729">
    <property type="entry name" value="Acyl-CoA N-acyltransferases (Nat)"/>
    <property type="match status" value="1"/>
</dbReference>
<dbReference type="GO" id="GO:0016747">
    <property type="term" value="F:acyltransferase activity, transferring groups other than amino-acyl groups"/>
    <property type="evidence" value="ECO:0007669"/>
    <property type="project" value="InterPro"/>
</dbReference>
<dbReference type="EMBL" id="VSSQ01002550">
    <property type="protein sequence ID" value="MPM16092.1"/>
    <property type="molecule type" value="Genomic_DNA"/>
</dbReference>
<sequence length="152" mass="17175">MDIEIRSFQHTSDIGDIEGVRNLVKQQLTFIGYEPDQHDIEAVLSNAMKPESRAVLWVAYLQDKAVGIAFGNVCCGLESGGDYLWLNELYVAEEARAHGLGTHLLAEVQRWAKESGCTYLAMVTHPRNERAQNLYKAEGFELESLVWVDKYL</sequence>
<comment type="caution">
    <text evidence="4">The sequence shown here is derived from an EMBL/GenBank/DDBJ whole genome shotgun (WGS) entry which is preliminary data.</text>
</comment>
<evidence type="ECO:0000313" key="4">
    <source>
        <dbReference type="EMBL" id="MPM16092.1"/>
    </source>
</evidence>
<dbReference type="InterPro" id="IPR000182">
    <property type="entry name" value="GNAT_dom"/>
</dbReference>
<keyword evidence="1" id="KW-0808">Transferase</keyword>
<dbReference type="Pfam" id="PF00583">
    <property type="entry name" value="Acetyltransf_1"/>
    <property type="match status" value="1"/>
</dbReference>
<dbReference type="AlphaFoldDB" id="A0A644XIQ9"/>
<name>A0A644XIQ9_9ZZZZ</name>
<keyword evidence="2" id="KW-0012">Acyltransferase</keyword>
<organism evidence="4">
    <name type="scientific">bioreactor metagenome</name>
    <dbReference type="NCBI Taxonomy" id="1076179"/>
    <lineage>
        <taxon>unclassified sequences</taxon>
        <taxon>metagenomes</taxon>
        <taxon>ecological metagenomes</taxon>
    </lineage>
</organism>